<feature type="domain" description="Phospholipid/glycerol acyltransferase" evidence="8">
    <location>
        <begin position="114"/>
        <end position="224"/>
    </location>
</feature>
<evidence type="ECO:0000256" key="5">
    <source>
        <dbReference type="ARBA" id="ARBA00023315"/>
    </source>
</evidence>
<evidence type="ECO:0000256" key="3">
    <source>
        <dbReference type="ARBA" id="ARBA00022679"/>
    </source>
</evidence>
<dbReference type="CDD" id="cd07989">
    <property type="entry name" value="LPLAT_AGPAT-like"/>
    <property type="match status" value="1"/>
</dbReference>
<protein>
    <submittedName>
        <fullName evidence="9">Lysophospholipid acyltransferase family protein</fullName>
    </submittedName>
</protein>
<proteinExistence type="predicted"/>
<evidence type="ECO:0000256" key="7">
    <source>
        <dbReference type="SAM" id="Phobius"/>
    </source>
</evidence>
<evidence type="ECO:0000313" key="9">
    <source>
        <dbReference type="EMBL" id="MFC0409978.1"/>
    </source>
</evidence>
<evidence type="ECO:0000256" key="4">
    <source>
        <dbReference type="ARBA" id="ARBA00023098"/>
    </source>
</evidence>
<evidence type="ECO:0000256" key="1">
    <source>
        <dbReference type="ARBA" id="ARBA00005189"/>
    </source>
</evidence>
<keyword evidence="10" id="KW-1185">Reference proteome</keyword>
<dbReference type="Proteomes" id="UP001589865">
    <property type="component" value="Unassembled WGS sequence"/>
</dbReference>
<feature type="compositionally biased region" description="Polar residues" evidence="6">
    <location>
        <begin position="1"/>
        <end position="12"/>
    </location>
</feature>
<evidence type="ECO:0000256" key="6">
    <source>
        <dbReference type="SAM" id="MobiDB-lite"/>
    </source>
</evidence>
<name>A0ABV6JZM4_9PROT</name>
<feature type="transmembrane region" description="Helical" evidence="7">
    <location>
        <begin position="54"/>
        <end position="78"/>
    </location>
</feature>
<keyword evidence="7" id="KW-1133">Transmembrane helix</keyword>
<gene>
    <name evidence="9" type="ORF">ACFFGY_17125</name>
</gene>
<dbReference type="GO" id="GO:0016746">
    <property type="term" value="F:acyltransferase activity"/>
    <property type="evidence" value="ECO:0007669"/>
    <property type="project" value="UniProtKB-KW"/>
</dbReference>
<comment type="caution">
    <text evidence="9">The sequence shown here is derived from an EMBL/GenBank/DDBJ whole genome shotgun (WGS) entry which is preliminary data.</text>
</comment>
<dbReference type="EMBL" id="JBHLUN010000012">
    <property type="protein sequence ID" value="MFC0409978.1"/>
    <property type="molecule type" value="Genomic_DNA"/>
</dbReference>
<accession>A0ABV6JZM4</accession>
<evidence type="ECO:0000313" key="10">
    <source>
        <dbReference type="Proteomes" id="UP001589865"/>
    </source>
</evidence>
<feature type="region of interest" description="Disordered" evidence="6">
    <location>
        <begin position="1"/>
        <end position="22"/>
    </location>
</feature>
<keyword evidence="7" id="KW-0812">Transmembrane</keyword>
<dbReference type="RefSeq" id="WP_377045726.1">
    <property type="nucleotide sequence ID" value="NZ_JBHLUN010000012.1"/>
</dbReference>
<keyword evidence="3" id="KW-0808">Transferase</keyword>
<dbReference type="SMART" id="SM00563">
    <property type="entry name" value="PlsC"/>
    <property type="match status" value="1"/>
</dbReference>
<evidence type="ECO:0000259" key="8">
    <source>
        <dbReference type="SMART" id="SM00563"/>
    </source>
</evidence>
<dbReference type="InterPro" id="IPR002123">
    <property type="entry name" value="Plipid/glycerol_acylTrfase"/>
</dbReference>
<dbReference type="Pfam" id="PF01553">
    <property type="entry name" value="Acyltransferase"/>
    <property type="match status" value="1"/>
</dbReference>
<keyword evidence="5 9" id="KW-0012">Acyltransferase</keyword>
<keyword evidence="4" id="KW-0443">Lipid metabolism</keyword>
<comment type="pathway">
    <text evidence="1">Lipid metabolism.</text>
</comment>
<dbReference type="PANTHER" id="PTHR10434">
    <property type="entry name" value="1-ACYL-SN-GLYCEROL-3-PHOSPHATE ACYLTRANSFERASE"/>
    <property type="match status" value="1"/>
</dbReference>
<organism evidence="9 10">
    <name type="scientific">Roseomonas elaeocarpi</name>
    <dbReference type="NCBI Taxonomy" id="907779"/>
    <lineage>
        <taxon>Bacteria</taxon>
        <taxon>Pseudomonadati</taxon>
        <taxon>Pseudomonadota</taxon>
        <taxon>Alphaproteobacteria</taxon>
        <taxon>Acetobacterales</taxon>
        <taxon>Roseomonadaceae</taxon>
        <taxon>Roseomonas</taxon>
    </lineage>
</organism>
<dbReference type="SUPFAM" id="SSF69593">
    <property type="entry name" value="Glycerol-3-phosphate (1)-acyltransferase"/>
    <property type="match status" value="1"/>
</dbReference>
<keyword evidence="2" id="KW-0444">Lipid biosynthesis</keyword>
<reference evidence="9 10" key="1">
    <citation type="submission" date="2024-09" db="EMBL/GenBank/DDBJ databases">
        <authorList>
            <person name="Sun Q."/>
            <person name="Mori K."/>
        </authorList>
    </citation>
    <scope>NUCLEOTIDE SEQUENCE [LARGE SCALE GENOMIC DNA]</scope>
    <source>
        <strain evidence="9 10">TBRC 5777</strain>
    </source>
</reference>
<keyword evidence="7" id="KW-0472">Membrane</keyword>
<evidence type="ECO:0000256" key="2">
    <source>
        <dbReference type="ARBA" id="ARBA00022516"/>
    </source>
</evidence>
<dbReference type="PANTHER" id="PTHR10434:SF64">
    <property type="entry name" value="1-ACYL-SN-GLYCEROL-3-PHOSPHATE ACYLTRANSFERASE-RELATED"/>
    <property type="match status" value="1"/>
</dbReference>
<sequence>MVVTSGNNSSAPASPVRLGRGTPPRFAPAIQAPWFAGVMEDRPMGGRFRAARRLALVLLWTVLSLPVQALILALPLSLAARARVRFARLFWRNVARLLGLRLRVIGVPPAGPGTLFLGNHSSWLDIVVLGGVLEACFVSKAEVARWPVIGTVARLGRTVFVSRERGRTGAEADEMRARLTHDDSLILFPEGTSSDGGRVLPFRSSFLAVAPSAARLQPVSVGYDRLGWLPTGRRDRPVFAWFGDMGIAEHLWALARQPGIQATVLLHPPVAPDAQPNRKLLSAAVERTVSDGAAALRQHREDLLPVPADAAAVDGPRG</sequence>